<comment type="caution">
    <text evidence="8">The sequence shown here is derived from an EMBL/GenBank/DDBJ whole genome shotgun (WGS) entry which is preliminary data.</text>
</comment>
<feature type="domain" description="tRNA(Ile)-lysidine/2-thiocytidine synthase N-terminal" evidence="7">
    <location>
        <begin position="25"/>
        <end position="205"/>
    </location>
</feature>
<keyword evidence="1 6" id="KW-0436">Ligase</keyword>
<sequence length="485" mass="53188">MSPEAASPQLAILQFLTSLQSPARILVAISGGSDSTGLLLLLDEAVKAAPHLKISLCAATVDHALRAGSADEARDVGALCASLGISHSIMTWQGDKPKTGIMAAAREARYRLLAEAAEALDANLIVTGHTFDDQRETLQMRGMRTEQVSTGIADAVLFDRRFWILRPLLFSTRADIRAFLKERGVPWIDDPSNEDTKYERVRMRRQFSADAGMEKDIGAAWEERLALSSRGAEWLDRHFQLHGSLLGQVMPDGLRQDRAVLDYVLARLAAVFGGQPFAPGRGQMERVLTFATGSGLGRMTAGRVVFDLRRDGLYLARESRGILPLVLRPREAGVWDGRFYARNGLSTSIVVEAATPYASSFLCLSQESSAPKSLGAKDTSRFIEPITAQTRGDWIPVTSTGMRGHMHHLPKGAWRRAVASAPVLSAEGNLLSEESARMVELTPYFAPFDRFLTRFDFIFADRLSAVFATAPYARLPLRSIDGKTI</sequence>
<keyword evidence="2 6" id="KW-0819">tRNA processing</keyword>
<dbReference type="Pfam" id="PF01171">
    <property type="entry name" value="ATP_bind_3"/>
    <property type="match status" value="1"/>
</dbReference>
<dbReference type="SUPFAM" id="SSF52402">
    <property type="entry name" value="Adenine nucleotide alpha hydrolases-like"/>
    <property type="match status" value="1"/>
</dbReference>
<dbReference type="PANTHER" id="PTHR43033">
    <property type="entry name" value="TRNA(ILE)-LYSIDINE SYNTHASE-RELATED"/>
    <property type="match status" value="1"/>
</dbReference>
<comment type="catalytic activity">
    <reaction evidence="5 6">
        <text>cytidine(34) in tRNA(Ile2) + L-lysine + ATP = lysidine(34) in tRNA(Ile2) + AMP + diphosphate + H(+)</text>
        <dbReference type="Rhea" id="RHEA:43744"/>
        <dbReference type="Rhea" id="RHEA-COMP:10625"/>
        <dbReference type="Rhea" id="RHEA-COMP:10670"/>
        <dbReference type="ChEBI" id="CHEBI:15378"/>
        <dbReference type="ChEBI" id="CHEBI:30616"/>
        <dbReference type="ChEBI" id="CHEBI:32551"/>
        <dbReference type="ChEBI" id="CHEBI:33019"/>
        <dbReference type="ChEBI" id="CHEBI:82748"/>
        <dbReference type="ChEBI" id="CHEBI:83665"/>
        <dbReference type="ChEBI" id="CHEBI:456215"/>
        <dbReference type="EC" id="6.3.4.19"/>
    </reaction>
</comment>
<dbReference type="NCBIfam" id="TIGR02432">
    <property type="entry name" value="lysidine_TilS_N"/>
    <property type="match status" value="1"/>
</dbReference>
<feature type="binding site" evidence="6">
    <location>
        <begin position="30"/>
        <end position="35"/>
    </location>
    <ligand>
        <name>ATP</name>
        <dbReference type="ChEBI" id="CHEBI:30616"/>
    </ligand>
</feature>
<dbReference type="InterPro" id="IPR011063">
    <property type="entry name" value="TilS/TtcA_N"/>
</dbReference>
<dbReference type="PANTHER" id="PTHR43033:SF1">
    <property type="entry name" value="TRNA(ILE)-LYSIDINE SYNTHASE-RELATED"/>
    <property type="match status" value="1"/>
</dbReference>
<gene>
    <name evidence="6 8" type="primary">tilS</name>
    <name evidence="8" type="ORF">V8Q02_14650</name>
</gene>
<dbReference type="Proteomes" id="UP001531129">
    <property type="component" value="Unassembled WGS sequence"/>
</dbReference>
<organism evidence="8 9">
    <name type="scientific">Rhizobium aouanii</name>
    <dbReference type="NCBI Taxonomy" id="3118145"/>
    <lineage>
        <taxon>Bacteria</taxon>
        <taxon>Pseudomonadati</taxon>
        <taxon>Pseudomonadota</taxon>
        <taxon>Alphaproteobacteria</taxon>
        <taxon>Hyphomicrobiales</taxon>
        <taxon>Rhizobiaceae</taxon>
        <taxon>Rhizobium/Agrobacterium group</taxon>
        <taxon>Rhizobium</taxon>
    </lineage>
</organism>
<dbReference type="Gene3D" id="3.40.50.620">
    <property type="entry name" value="HUPs"/>
    <property type="match status" value="1"/>
</dbReference>
<evidence type="ECO:0000256" key="5">
    <source>
        <dbReference type="ARBA" id="ARBA00048539"/>
    </source>
</evidence>
<protein>
    <recommendedName>
        <fullName evidence="6">tRNA(Ile)-lysidine synthase</fullName>
        <ecNumber evidence="6">6.3.4.19</ecNumber>
    </recommendedName>
    <alternativeName>
        <fullName evidence="6">tRNA(Ile)-2-lysyl-cytidine synthase</fullName>
    </alternativeName>
    <alternativeName>
        <fullName evidence="6">tRNA(Ile)-lysidine synthetase</fullName>
    </alternativeName>
</protein>
<keyword evidence="6" id="KW-0963">Cytoplasm</keyword>
<comment type="similarity">
    <text evidence="6">Belongs to the tRNA(Ile)-lysidine synthase family.</text>
</comment>
<proteinExistence type="inferred from homology"/>
<keyword evidence="9" id="KW-1185">Reference proteome</keyword>
<evidence type="ECO:0000256" key="1">
    <source>
        <dbReference type="ARBA" id="ARBA00022598"/>
    </source>
</evidence>
<evidence type="ECO:0000256" key="2">
    <source>
        <dbReference type="ARBA" id="ARBA00022694"/>
    </source>
</evidence>
<keyword evidence="3 6" id="KW-0547">Nucleotide-binding</keyword>
<dbReference type="HAMAP" id="MF_01161">
    <property type="entry name" value="tRNA_Ile_lys_synt"/>
    <property type="match status" value="1"/>
</dbReference>
<evidence type="ECO:0000313" key="8">
    <source>
        <dbReference type="EMBL" id="MEI1249224.1"/>
    </source>
</evidence>
<reference evidence="8 9" key="1">
    <citation type="submission" date="2024-01" db="EMBL/GenBank/DDBJ databases">
        <title>Draft genome sequences of three bacterial strains isolated from Acacia saligna represent a potential new species within the genus Rhizobium.</title>
        <authorList>
            <person name="Tambong J.T."/>
            <person name="Mnasri B."/>
        </authorList>
    </citation>
    <scope>NUCLEOTIDE SEQUENCE [LARGE SCALE GENOMIC DNA]</scope>
    <source>
        <strain evidence="8 9">1AS12I</strain>
    </source>
</reference>
<dbReference type="InterPro" id="IPR012094">
    <property type="entry name" value="tRNA_Ile_lys_synt"/>
</dbReference>
<dbReference type="InterPro" id="IPR014729">
    <property type="entry name" value="Rossmann-like_a/b/a_fold"/>
</dbReference>
<dbReference type="EMBL" id="JBAMYC010000007">
    <property type="protein sequence ID" value="MEI1249224.1"/>
    <property type="molecule type" value="Genomic_DNA"/>
</dbReference>
<dbReference type="CDD" id="cd01992">
    <property type="entry name" value="TilS_N"/>
    <property type="match status" value="1"/>
</dbReference>
<evidence type="ECO:0000256" key="6">
    <source>
        <dbReference type="HAMAP-Rule" id="MF_01161"/>
    </source>
</evidence>
<comment type="function">
    <text evidence="6">Ligates lysine onto the cytidine present at position 34 of the AUA codon-specific tRNA(Ile) that contains the anticodon CAU, in an ATP-dependent manner. Cytidine is converted to lysidine, thus changing the amino acid specificity of the tRNA from methionine to isoleucine.</text>
</comment>
<dbReference type="GO" id="GO:0032267">
    <property type="term" value="F:tRNA(Ile)-lysidine synthase activity"/>
    <property type="evidence" value="ECO:0007669"/>
    <property type="project" value="UniProtKB-EC"/>
</dbReference>
<evidence type="ECO:0000313" key="9">
    <source>
        <dbReference type="Proteomes" id="UP001531129"/>
    </source>
</evidence>
<keyword evidence="4 6" id="KW-0067">ATP-binding</keyword>
<evidence type="ECO:0000256" key="3">
    <source>
        <dbReference type="ARBA" id="ARBA00022741"/>
    </source>
</evidence>
<evidence type="ECO:0000259" key="7">
    <source>
        <dbReference type="Pfam" id="PF01171"/>
    </source>
</evidence>
<comment type="subcellular location">
    <subcellularLocation>
        <location evidence="6">Cytoplasm</location>
    </subcellularLocation>
</comment>
<accession>A0ABU8CK70</accession>
<comment type="domain">
    <text evidence="6">The N-terminal region contains the highly conserved SGGXDS motif, predicted to be a P-loop motif involved in ATP binding.</text>
</comment>
<evidence type="ECO:0000256" key="4">
    <source>
        <dbReference type="ARBA" id="ARBA00022840"/>
    </source>
</evidence>
<dbReference type="InterPro" id="IPR012795">
    <property type="entry name" value="tRNA_Ile_lys_synt_N"/>
</dbReference>
<dbReference type="EC" id="6.3.4.19" evidence="6"/>
<name>A0ABU8CK70_9HYPH</name>
<dbReference type="RefSeq" id="WP_335913038.1">
    <property type="nucleotide sequence ID" value="NZ_JBAMYB010000007.1"/>
</dbReference>